<evidence type="ECO:0000313" key="2">
    <source>
        <dbReference type="Proteomes" id="UP001487296"/>
    </source>
</evidence>
<dbReference type="Proteomes" id="UP001487296">
    <property type="component" value="Unassembled WGS sequence"/>
</dbReference>
<reference evidence="1 2" key="1">
    <citation type="submission" date="2024-04" db="EMBL/GenBank/DDBJ databases">
        <title>Human intestinal bacterial collection.</title>
        <authorList>
            <person name="Pauvert C."/>
            <person name="Hitch T.C.A."/>
            <person name="Clavel T."/>
        </authorList>
    </citation>
    <scope>NUCLEOTIDE SEQUENCE [LARGE SCALE GENOMIC DNA]</scope>
    <source>
        <strain evidence="1 2">CLA-AA-H145</strain>
    </source>
</reference>
<gene>
    <name evidence="1" type="ORF">AAAT34_12540</name>
</gene>
<accession>A0ABV1FU12</accession>
<proteinExistence type="predicted"/>
<organism evidence="1 2">
    <name type="scientific">Hallella faecis</name>
    <dbReference type="NCBI Taxonomy" id="2841596"/>
    <lineage>
        <taxon>Bacteria</taxon>
        <taxon>Pseudomonadati</taxon>
        <taxon>Bacteroidota</taxon>
        <taxon>Bacteroidia</taxon>
        <taxon>Bacteroidales</taxon>
        <taxon>Prevotellaceae</taxon>
        <taxon>Hallella</taxon>
    </lineage>
</organism>
<dbReference type="RefSeq" id="WP_215760947.1">
    <property type="nucleotide sequence ID" value="NZ_JAHKBE010000106.1"/>
</dbReference>
<name>A0ABV1FU12_9BACT</name>
<keyword evidence="2" id="KW-1185">Reference proteome</keyword>
<evidence type="ECO:0000313" key="1">
    <source>
        <dbReference type="EMBL" id="MEQ2487862.1"/>
    </source>
</evidence>
<sequence length="48" mass="6010">MAQRKNEFMELNGTAAYVKYNRFHIEHRPQYVPDPFRSENFYYNEDEY</sequence>
<protein>
    <submittedName>
        <fullName evidence="1">Uncharacterized protein</fullName>
    </submittedName>
</protein>
<comment type="caution">
    <text evidence="1">The sequence shown here is derived from an EMBL/GenBank/DDBJ whole genome shotgun (WGS) entry which is preliminary data.</text>
</comment>
<dbReference type="EMBL" id="JBBNFP010000102">
    <property type="protein sequence ID" value="MEQ2487862.1"/>
    <property type="molecule type" value="Genomic_DNA"/>
</dbReference>